<evidence type="ECO:0000313" key="4">
    <source>
        <dbReference type="Proteomes" id="UP001321018"/>
    </source>
</evidence>
<evidence type="ECO:0008006" key="5">
    <source>
        <dbReference type="Google" id="ProtNLM"/>
    </source>
</evidence>
<proteinExistence type="predicted"/>
<protein>
    <recommendedName>
        <fullName evidence="5">ATP-binding cassette, subfamily B</fullName>
    </recommendedName>
</protein>
<evidence type="ECO:0000313" key="2">
    <source>
        <dbReference type="EMBL" id="MCU4974936.1"/>
    </source>
</evidence>
<sequence length="98" mass="10700">MPPETADGSLDDIRAQDVNAIWRMFREYGRDKQFVFGVGAVASVLSRAMELVPAYILAVTIDTLTTRWSASAASNSRAASASGSRSLERFWRIPTSSS</sequence>
<name>A0AAP3E4Y9_9EURY</name>
<dbReference type="Proteomes" id="UP001321018">
    <property type="component" value="Unassembled WGS sequence"/>
</dbReference>
<evidence type="ECO:0000313" key="3">
    <source>
        <dbReference type="Proteomes" id="UP001320972"/>
    </source>
</evidence>
<reference evidence="1 3" key="1">
    <citation type="submission" date="2022-09" db="EMBL/GenBank/DDBJ databases">
        <title>Enrichment on poylsaccharides allowed isolation of novel metabolic and taxonomic groups of Haloarchaea.</title>
        <authorList>
            <person name="Sorokin D.Y."/>
            <person name="Elcheninov A.G."/>
            <person name="Khizhniak T.V."/>
            <person name="Kolganova T.V."/>
            <person name="Kublanov I.V."/>
        </authorList>
    </citation>
    <scope>NUCLEOTIDE SEQUENCE</scope>
    <source>
        <strain evidence="2 3">AArc-m2/3/4</strain>
        <strain evidence="1">AArc-xg1-1</strain>
    </source>
</reference>
<dbReference type="EMBL" id="JAOPKB010000014">
    <property type="protein sequence ID" value="MCU4974936.1"/>
    <property type="molecule type" value="Genomic_DNA"/>
</dbReference>
<organism evidence="1 4">
    <name type="scientific">Natronoglomus mannanivorans</name>
    <dbReference type="NCBI Taxonomy" id="2979990"/>
    <lineage>
        <taxon>Archaea</taxon>
        <taxon>Methanobacteriati</taxon>
        <taxon>Methanobacteriota</taxon>
        <taxon>Stenosarchaea group</taxon>
        <taxon>Halobacteria</taxon>
        <taxon>Halobacteriales</taxon>
        <taxon>Natrialbaceae</taxon>
        <taxon>Natronoglomus</taxon>
    </lineage>
</organism>
<dbReference type="RefSeq" id="WP_338006495.1">
    <property type="nucleotide sequence ID" value="NZ_JAOPKA010000039.1"/>
</dbReference>
<accession>A0AAP3E4Y9</accession>
<evidence type="ECO:0000313" key="1">
    <source>
        <dbReference type="EMBL" id="MCU4744697.1"/>
    </source>
</evidence>
<keyword evidence="3" id="KW-1185">Reference proteome</keyword>
<gene>
    <name evidence="2" type="ORF">OB955_19640</name>
    <name evidence="1" type="ORF">OB960_25350</name>
</gene>
<comment type="caution">
    <text evidence="1">The sequence shown here is derived from an EMBL/GenBank/DDBJ whole genome shotgun (WGS) entry which is preliminary data.</text>
</comment>
<dbReference type="Proteomes" id="UP001320972">
    <property type="component" value="Unassembled WGS sequence"/>
</dbReference>
<dbReference type="AlphaFoldDB" id="A0AAP3E4Y9"/>
<dbReference type="EMBL" id="JAOPKA010000039">
    <property type="protein sequence ID" value="MCU4744697.1"/>
    <property type="molecule type" value="Genomic_DNA"/>
</dbReference>